<name>A0A178CYT1_9EURO</name>
<protein>
    <submittedName>
        <fullName evidence="2">Uncharacterized protein</fullName>
    </submittedName>
</protein>
<accession>A0A178CYT1</accession>
<dbReference type="InterPro" id="IPR036770">
    <property type="entry name" value="Ankyrin_rpt-contain_sf"/>
</dbReference>
<reference evidence="2 3" key="1">
    <citation type="submission" date="2016-03" db="EMBL/GenBank/DDBJ databases">
        <title>The draft genome sequence of Fonsecaea nubica causative agent of cutaneous subcutaneous infection in human host.</title>
        <authorList>
            <person name="Costa F."/>
            <person name="Sybren D.H."/>
            <person name="Raittz R.T."/>
            <person name="Weiss V.A."/>
            <person name="Leao A.C."/>
            <person name="Gomes R."/>
            <person name="De Souza E.M."/>
            <person name="Pedrosa F.O."/>
            <person name="Steffens M.B."/>
            <person name="Bombassaro A."/>
            <person name="Tadra-Sfeir M.Z."/>
            <person name="Moreno L.F."/>
            <person name="Najafzadeh M.J."/>
            <person name="Felipe M.S."/>
            <person name="Teixeira M."/>
            <person name="Sun J."/>
            <person name="Xi L."/>
            <person name="Castro M.A."/>
            <person name="Vicente V.A."/>
        </authorList>
    </citation>
    <scope>NUCLEOTIDE SEQUENCE [LARGE SCALE GENOMIC DNA]</scope>
    <source>
        <strain evidence="2 3">CBS 269.64</strain>
    </source>
</reference>
<dbReference type="OrthoDB" id="539213at2759"/>
<dbReference type="Gene3D" id="1.25.40.20">
    <property type="entry name" value="Ankyrin repeat-containing domain"/>
    <property type="match status" value="1"/>
</dbReference>
<feature type="compositionally biased region" description="Polar residues" evidence="1">
    <location>
        <begin position="211"/>
        <end position="232"/>
    </location>
</feature>
<sequence>MDLTFRPLELLIKLGVRWYSAETASKIAFMISRGADPCFLSKTGESYLHEILIARTMYPGTMYESLVTKTHDGELKDMLMLLVTAGADVFAVNCSGESVSDVAIKTGHIVEWKETLEECGYDVSNVLNHSDEHDEVPRQHQQRPLLTFAEYLRVRKSRLLNLEVGEDETPQEVYRRYYKTAVPKNLRIKEMDSSDSGDSEEEEYEDDFGEQTDSNSDAESFHTTMESANEGT</sequence>
<feature type="compositionally biased region" description="Acidic residues" evidence="1">
    <location>
        <begin position="193"/>
        <end position="210"/>
    </location>
</feature>
<dbReference type="EMBL" id="LVCJ01000039">
    <property type="protein sequence ID" value="OAL34432.1"/>
    <property type="molecule type" value="Genomic_DNA"/>
</dbReference>
<keyword evidence="3" id="KW-1185">Reference proteome</keyword>
<organism evidence="2 3">
    <name type="scientific">Fonsecaea nubica</name>
    <dbReference type="NCBI Taxonomy" id="856822"/>
    <lineage>
        <taxon>Eukaryota</taxon>
        <taxon>Fungi</taxon>
        <taxon>Dikarya</taxon>
        <taxon>Ascomycota</taxon>
        <taxon>Pezizomycotina</taxon>
        <taxon>Eurotiomycetes</taxon>
        <taxon>Chaetothyriomycetidae</taxon>
        <taxon>Chaetothyriales</taxon>
        <taxon>Herpotrichiellaceae</taxon>
        <taxon>Fonsecaea</taxon>
    </lineage>
</organism>
<evidence type="ECO:0000313" key="3">
    <source>
        <dbReference type="Proteomes" id="UP000185904"/>
    </source>
</evidence>
<dbReference type="GeneID" id="34589690"/>
<dbReference type="SUPFAM" id="SSF48403">
    <property type="entry name" value="Ankyrin repeat"/>
    <property type="match status" value="1"/>
</dbReference>
<dbReference type="Proteomes" id="UP000185904">
    <property type="component" value="Unassembled WGS sequence"/>
</dbReference>
<feature type="region of interest" description="Disordered" evidence="1">
    <location>
        <begin position="188"/>
        <end position="232"/>
    </location>
</feature>
<evidence type="ECO:0000256" key="1">
    <source>
        <dbReference type="SAM" id="MobiDB-lite"/>
    </source>
</evidence>
<comment type="caution">
    <text evidence="2">The sequence shown here is derived from an EMBL/GenBank/DDBJ whole genome shotgun (WGS) entry which is preliminary data.</text>
</comment>
<proteinExistence type="predicted"/>
<evidence type="ECO:0000313" key="2">
    <source>
        <dbReference type="EMBL" id="OAL34432.1"/>
    </source>
</evidence>
<dbReference type="AlphaFoldDB" id="A0A178CYT1"/>
<gene>
    <name evidence="2" type="ORF">AYO20_06275</name>
</gene>
<dbReference type="RefSeq" id="XP_022499444.1">
    <property type="nucleotide sequence ID" value="XM_022644566.1"/>
</dbReference>